<dbReference type="InterPro" id="IPR018333">
    <property type="entry name" value="Squalene_cyclase"/>
</dbReference>
<proteinExistence type="predicted"/>
<dbReference type="Gramene" id="AET5Gv20013100.7">
    <property type="protein sequence ID" value="AET5Gv20013100.7"/>
    <property type="gene ID" value="AET5Gv20013100"/>
</dbReference>
<dbReference type="PANTHER" id="PTHR11764">
    <property type="entry name" value="TERPENE CYCLASE/MUTASE FAMILY MEMBER"/>
    <property type="match status" value="1"/>
</dbReference>
<sequence length="73" mass="8402">TICFLSEQGQRDPACLHRAAKILMNFQSEDGEFPQQDIIGATNHNLMLTYAQFRNIFPIWALGEYYQRVLPVA</sequence>
<accession>A0A453JF45</accession>
<protein>
    <submittedName>
        <fullName evidence="1">Uncharacterized protein</fullName>
    </submittedName>
</protein>
<reference evidence="2" key="1">
    <citation type="journal article" date="2014" name="Science">
        <title>Ancient hybridizations among the ancestral genomes of bread wheat.</title>
        <authorList>
            <consortium name="International Wheat Genome Sequencing Consortium,"/>
            <person name="Marcussen T."/>
            <person name="Sandve S.R."/>
            <person name="Heier L."/>
            <person name="Spannagl M."/>
            <person name="Pfeifer M."/>
            <person name="Jakobsen K.S."/>
            <person name="Wulff B.B."/>
            <person name="Steuernagel B."/>
            <person name="Mayer K.F."/>
            <person name="Olsen O.A."/>
        </authorList>
    </citation>
    <scope>NUCLEOTIDE SEQUENCE [LARGE SCALE GENOMIC DNA]</scope>
    <source>
        <strain evidence="2">cv. AL8/78</strain>
    </source>
</reference>
<evidence type="ECO:0000313" key="2">
    <source>
        <dbReference type="Proteomes" id="UP000015105"/>
    </source>
</evidence>
<dbReference type="GO" id="GO:0016866">
    <property type="term" value="F:intramolecular transferase activity"/>
    <property type="evidence" value="ECO:0007669"/>
    <property type="project" value="InterPro"/>
</dbReference>
<reference evidence="1" key="3">
    <citation type="journal article" date="2017" name="Nature">
        <title>Genome sequence of the progenitor of the wheat D genome Aegilops tauschii.</title>
        <authorList>
            <person name="Luo M.C."/>
            <person name="Gu Y.Q."/>
            <person name="Puiu D."/>
            <person name="Wang H."/>
            <person name="Twardziok S.O."/>
            <person name="Deal K.R."/>
            <person name="Huo N."/>
            <person name="Zhu T."/>
            <person name="Wang L."/>
            <person name="Wang Y."/>
            <person name="McGuire P.E."/>
            <person name="Liu S."/>
            <person name="Long H."/>
            <person name="Ramasamy R.K."/>
            <person name="Rodriguez J.C."/>
            <person name="Van S.L."/>
            <person name="Yuan L."/>
            <person name="Wang Z."/>
            <person name="Xia Z."/>
            <person name="Xiao L."/>
            <person name="Anderson O.D."/>
            <person name="Ouyang S."/>
            <person name="Liang Y."/>
            <person name="Zimin A.V."/>
            <person name="Pertea G."/>
            <person name="Qi P."/>
            <person name="Bennetzen J.L."/>
            <person name="Dai X."/>
            <person name="Dawson M.W."/>
            <person name="Muller H.G."/>
            <person name="Kugler K."/>
            <person name="Rivarola-Duarte L."/>
            <person name="Spannagl M."/>
            <person name="Mayer K.F.X."/>
            <person name="Lu F.H."/>
            <person name="Bevan M.W."/>
            <person name="Leroy P."/>
            <person name="Li P."/>
            <person name="You F.M."/>
            <person name="Sun Q."/>
            <person name="Liu Z."/>
            <person name="Lyons E."/>
            <person name="Wicker T."/>
            <person name="Salzberg S.L."/>
            <person name="Devos K.M."/>
            <person name="Dvorak J."/>
        </authorList>
    </citation>
    <scope>NUCLEOTIDE SEQUENCE [LARGE SCALE GENOMIC DNA]</scope>
    <source>
        <strain evidence="1">cv. AL8/78</strain>
    </source>
</reference>
<dbReference type="InterPro" id="IPR008930">
    <property type="entry name" value="Terpenoid_cyclase/PrenylTrfase"/>
</dbReference>
<organism evidence="1 2">
    <name type="scientific">Aegilops tauschii subsp. strangulata</name>
    <name type="common">Goatgrass</name>
    <dbReference type="NCBI Taxonomy" id="200361"/>
    <lineage>
        <taxon>Eukaryota</taxon>
        <taxon>Viridiplantae</taxon>
        <taxon>Streptophyta</taxon>
        <taxon>Embryophyta</taxon>
        <taxon>Tracheophyta</taxon>
        <taxon>Spermatophyta</taxon>
        <taxon>Magnoliopsida</taxon>
        <taxon>Liliopsida</taxon>
        <taxon>Poales</taxon>
        <taxon>Poaceae</taxon>
        <taxon>BOP clade</taxon>
        <taxon>Pooideae</taxon>
        <taxon>Triticodae</taxon>
        <taxon>Triticeae</taxon>
        <taxon>Triticinae</taxon>
        <taxon>Aegilops</taxon>
    </lineage>
</organism>
<reference evidence="1" key="4">
    <citation type="submission" date="2019-03" db="UniProtKB">
        <authorList>
            <consortium name="EnsemblPlants"/>
        </authorList>
    </citation>
    <scope>IDENTIFICATION</scope>
</reference>
<dbReference type="AlphaFoldDB" id="A0A453JF45"/>
<dbReference type="EnsemblPlants" id="AET5Gv20013100.7">
    <property type="protein sequence ID" value="AET5Gv20013100.7"/>
    <property type="gene ID" value="AET5Gv20013100"/>
</dbReference>
<dbReference type="SUPFAM" id="SSF48239">
    <property type="entry name" value="Terpenoid cyclases/Protein prenyltransferases"/>
    <property type="match status" value="1"/>
</dbReference>
<dbReference type="Gene3D" id="1.50.10.20">
    <property type="match status" value="1"/>
</dbReference>
<dbReference type="GO" id="GO:0016104">
    <property type="term" value="P:triterpenoid biosynthetic process"/>
    <property type="evidence" value="ECO:0007669"/>
    <property type="project" value="InterPro"/>
</dbReference>
<dbReference type="PANTHER" id="PTHR11764:SF59">
    <property type="entry name" value="TERPENE CYCLASE_MUTASE FAMILY MEMBER"/>
    <property type="match status" value="1"/>
</dbReference>
<reference evidence="1" key="5">
    <citation type="journal article" date="2021" name="G3 (Bethesda)">
        <title>Aegilops tauschii genome assembly Aet v5.0 features greater sequence contiguity and improved annotation.</title>
        <authorList>
            <person name="Wang L."/>
            <person name="Zhu T."/>
            <person name="Rodriguez J.C."/>
            <person name="Deal K.R."/>
            <person name="Dubcovsky J."/>
            <person name="McGuire P.E."/>
            <person name="Lux T."/>
            <person name="Spannagl M."/>
            <person name="Mayer K.F.X."/>
            <person name="Baldrich P."/>
            <person name="Meyers B.C."/>
            <person name="Huo N."/>
            <person name="Gu Y.Q."/>
            <person name="Zhou H."/>
            <person name="Devos K.M."/>
            <person name="Bennetzen J.L."/>
            <person name="Unver T."/>
            <person name="Budak H."/>
            <person name="Gulick P.J."/>
            <person name="Galiba G."/>
            <person name="Kalapos B."/>
            <person name="Nelson D.R."/>
            <person name="Li P."/>
            <person name="You F.M."/>
            <person name="Luo M.C."/>
            <person name="Dvorak J."/>
        </authorList>
    </citation>
    <scope>NUCLEOTIDE SEQUENCE [LARGE SCALE GENOMIC DNA]</scope>
    <source>
        <strain evidence="1">cv. AL8/78</strain>
    </source>
</reference>
<dbReference type="GO" id="GO:0005811">
    <property type="term" value="C:lipid droplet"/>
    <property type="evidence" value="ECO:0007669"/>
    <property type="project" value="InterPro"/>
</dbReference>
<name>A0A453JF45_AEGTS</name>
<keyword evidence="2" id="KW-1185">Reference proteome</keyword>
<reference evidence="2" key="2">
    <citation type="journal article" date="2017" name="Nat. Plants">
        <title>The Aegilops tauschii genome reveals multiple impacts of transposons.</title>
        <authorList>
            <person name="Zhao G."/>
            <person name="Zou C."/>
            <person name="Li K."/>
            <person name="Wang K."/>
            <person name="Li T."/>
            <person name="Gao L."/>
            <person name="Zhang X."/>
            <person name="Wang H."/>
            <person name="Yang Z."/>
            <person name="Liu X."/>
            <person name="Jiang W."/>
            <person name="Mao L."/>
            <person name="Kong X."/>
            <person name="Jiao Y."/>
            <person name="Jia J."/>
        </authorList>
    </citation>
    <scope>NUCLEOTIDE SEQUENCE [LARGE SCALE GENOMIC DNA]</scope>
    <source>
        <strain evidence="2">cv. AL8/78</strain>
    </source>
</reference>
<evidence type="ECO:0000313" key="1">
    <source>
        <dbReference type="EnsemblPlants" id="AET5Gv20013100.7"/>
    </source>
</evidence>
<dbReference type="Proteomes" id="UP000015105">
    <property type="component" value="Chromosome 5D"/>
</dbReference>